<dbReference type="InterPro" id="IPR036396">
    <property type="entry name" value="Cyt_P450_sf"/>
</dbReference>
<dbReference type="RefSeq" id="XP_013329594.1">
    <property type="nucleotide sequence ID" value="XM_013474140.1"/>
</dbReference>
<dbReference type="PANTHER" id="PTHR24287:SF5">
    <property type="entry name" value="P450, PUTATIVE (EUROFUNG)-RELATED"/>
    <property type="match status" value="1"/>
</dbReference>
<keyword evidence="5 7" id="KW-0408">Iron</keyword>
<dbReference type="Pfam" id="PF00067">
    <property type="entry name" value="p450"/>
    <property type="match status" value="1"/>
</dbReference>
<reference evidence="8 9" key="1">
    <citation type="submission" date="2015-04" db="EMBL/GenBank/DDBJ databases">
        <authorList>
            <person name="Heijne W.H."/>
            <person name="Fedorova N.D."/>
            <person name="Nierman W.C."/>
            <person name="Vollebregt A.W."/>
            <person name="Zhao Z."/>
            <person name="Wu L."/>
            <person name="Kumar M."/>
            <person name="Stam H."/>
            <person name="van den Berg M.A."/>
            <person name="Pel H.J."/>
        </authorList>
    </citation>
    <scope>NUCLEOTIDE SEQUENCE [LARGE SCALE GENOMIC DNA]</scope>
    <source>
        <strain evidence="8 9">CBS 393.64</strain>
    </source>
</reference>
<dbReference type="Proteomes" id="UP000053958">
    <property type="component" value="Unassembled WGS sequence"/>
</dbReference>
<dbReference type="AlphaFoldDB" id="A0A0F4YXE7"/>
<dbReference type="CDD" id="cd11063">
    <property type="entry name" value="CYP52"/>
    <property type="match status" value="1"/>
</dbReference>
<comment type="caution">
    <text evidence="8">The sequence shown here is derived from an EMBL/GenBank/DDBJ whole genome shotgun (WGS) entry which is preliminary data.</text>
</comment>
<sequence length="894" mass="101652">MAVFLLAPVYLTAGLLLVVVVGRGLSLIWYNHKLRKYHGGIHAPRMPSGPIIPIRDLKFLLGAANAHSENRLLDYFNNIFRYATPACPNCVENNFTGRVRYFLTREPEHIKAVLTGNFADFGKGQQFHELWSPFLGDSIFTTDGQQWSNSRHLIRPMFVKDRISDLEIFERRTQVMMSLFGGPGEAFDIMDLFYRMTLDVTTEFLLGHGINSLENPQAEFVKAFSDVQRIQMMLTVLQPIHWFVPRGAYYRGIKTIDDFVVPFVHQALALPPEELEKRSKSEKSFTFLHSLASFTRDPKVIRDQVVSVLLAGRDTTAATLSWAFYELSHYPEVVAKLRQEILATVGPTRAPTYDDLKNMTYLKHTINETLRLYPAVPFNIRFALADTFLPTGGGPNGDQPLPVLKGDAVIYSTLAMQRRRDLYPPPSEHFADPAIFSPERWELWQPKPWQYIPFNGGPRICIGQNFALAEMSYAIVRIFQRYERIEYAGDWEQQFHKAEIVGTPGRGVHLVCFKLYIPTSSSQTNGDRLSQRLGSEAAWRRLISLSERQREAFYNSPVSNLQALSAFDVLSEAQDLAYISIFEDRLQRALLFDSGTSFPRRFRLLILVCAYGDPEEDPREMLHVLAFLGIPRPKLVHRQKGEGIVRTVLAVQVLQCPDFSIRSVSEVPIRSGFNGCMFKLGHEYFSVQCPIVCKGEVGLLTICSSFVGGYIRLSSSSGIGESDASKGVIGGSEYSISGQLNGSIILESYQRSHSNSCSSERGATMESPEHKARRKALRNLETQVIRLRKIELEPAELERVNIRALPMSLDDPLSIKPCFFDPYRARPLSDPDPVRIERDFPDYDRPIDEDWVLSPIDGARAIEHYLGAYSVYCRRNVERNNTLLRRLWTCEEYI</sequence>
<evidence type="ECO:0000256" key="3">
    <source>
        <dbReference type="ARBA" id="ARBA00022723"/>
    </source>
</evidence>
<dbReference type="PRINTS" id="PR00385">
    <property type="entry name" value="P450"/>
</dbReference>
<evidence type="ECO:0000256" key="1">
    <source>
        <dbReference type="ARBA" id="ARBA00001971"/>
    </source>
</evidence>
<evidence type="ECO:0000256" key="2">
    <source>
        <dbReference type="ARBA" id="ARBA00010617"/>
    </source>
</evidence>
<evidence type="ECO:0000313" key="8">
    <source>
        <dbReference type="EMBL" id="KKA22982.1"/>
    </source>
</evidence>
<comment type="similarity">
    <text evidence="2">Belongs to the cytochrome P450 family.</text>
</comment>
<evidence type="ECO:0000256" key="4">
    <source>
        <dbReference type="ARBA" id="ARBA00023002"/>
    </source>
</evidence>
<dbReference type="GO" id="GO:0016705">
    <property type="term" value="F:oxidoreductase activity, acting on paired donors, with incorporation or reduction of molecular oxygen"/>
    <property type="evidence" value="ECO:0007669"/>
    <property type="project" value="InterPro"/>
</dbReference>
<dbReference type="InterPro" id="IPR001128">
    <property type="entry name" value="Cyt_P450"/>
</dbReference>
<evidence type="ECO:0000256" key="6">
    <source>
        <dbReference type="ARBA" id="ARBA00023033"/>
    </source>
</evidence>
<dbReference type="GO" id="GO:0005506">
    <property type="term" value="F:iron ion binding"/>
    <property type="evidence" value="ECO:0007669"/>
    <property type="project" value="InterPro"/>
</dbReference>
<dbReference type="GeneID" id="25315347"/>
<dbReference type="OrthoDB" id="1470350at2759"/>
<dbReference type="PROSITE" id="PS00086">
    <property type="entry name" value="CYTOCHROME_P450"/>
    <property type="match status" value="1"/>
</dbReference>
<protein>
    <submittedName>
        <fullName evidence="8">Cytochrome P450 (Eurofung)</fullName>
    </submittedName>
</protein>
<keyword evidence="7" id="KW-0349">Heme</keyword>
<keyword evidence="4" id="KW-0560">Oxidoreductase</keyword>
<accession>A0A0F4YXE7</accession>
<dbReference type="EMBL" id="LASV01000116">
    <property type="protein sequence ID" value="KKA22982.1"/>
    <property type="molecule type" value="Genomic_DNA"/>
</dbReference>
<evidence type="ECO:0000256" key="7">
    <source>
        <dbReference type="PIRSR" id="PIRSR602401-1"/>
    </source>
</evidence>
<keyword evidence="3 7" id="KW-0479">Metal-binding</keyword>
<organism evidence="8 9">
    <name type="scientific">Rasamsonia emersonii (strain ATCC 16479 / CBS 393.64 / IMI 116815)</name>
    <dbReference type="NCBI Taxonomy" id="1408163"/>
    <lineage>
        <taxon>Eukaryota</taxon>
        <taxon>Fungi</taxon>
        <taxon>Dikarya</taxon>
        <taxon>Ascomycota</taxon>
        <taxon>Pezizomycotina</taxon>
        <taxon>Eurotiomycetes</taxon>
        <taxon>Eurotiomycetidae</taxon>
        <taxon>Eurotiales</taxon>
        <taxon>Trichocomaceae</taxon>
        <taxon>Rasamsonia</taxon>
    </lineage>
</organism>
<dbReference type="SUPFAM" id="SSF48264">
    <property type="entry name" value="Cytochrome P450"/>
    <property type="match status" value="1"/>
</dbReference>
<evidence type="ECO:0000313" key="9">
    <source>
        <dbReference type="Proteomes" id="UP000053958"/>
    </source>
</evidence>
<dbReference type="GO" id="GO:0020037">
    <property type="term" value="F:heme binding"/>
    <property type="evidence" value="ECO:0007669"/>
    <property type="project" value="InterPro"/>
</dbReference>
<dbReference type="PANTHER" id="PTHR24287">
    <property type="entry name" value="P450, PUTATIVE (EUROFUNG)-RELATED"/>
    <property type="match status" value="1"/>
</dbReference>
<dbReference type="GO" id="GO:0004497">
    <property type="term" value="F:monooxygenase activity"/>
    <property type="evidence" value="ECO:0007669"/>
    <property type="project" value="UniProtKB-KW"/>
</dbReference>
<dbReference type="STRING" id="1408163.A0A0F4YXE7"/>
<dbReference type="PRINTS" id="PR00463">
    <property type="entry name" value="EP450I"/>
</dbReference>
<feature type="binding site" description="axial binding residue" evidence="7">
    <location>
        <position position="461"/>
    </location>
    <ligand>
        <name>heme</name>
        <dbReference type="ChEBI" id="CHEBI:30413"/>
    </ligand>
    <ligandPart>
        <name>Fe</name>
        <dbReference type="ChEBI" id="CHEBI:18248"/>
    </ligandPart>
</feature>
<evidence type="ECO:0000256" key="5">
    <source>
        <dbReference type="ARBA" id="ARBA00023004"/>
    </source>
</evidence>
<gene>
    <name evidence="8" type="ORF">T310_2996</name>
</gene>
<keyword evidence="6" id="KW-0503">Monooxygenase</keyword>
<dbReference type="InterPro" id="IPR017972">
    <property type="entry name" value="Cyt_P450_CS"/>
</dbReference>
<comment type="cofactor">
    <cofactor evidence="1 7">
        <name>heme</name>
        <dbReference type="ChEBI" id="CHEBI:30413"/>
    </cofactor>
</comment>
<dbReference type="InterPro" id="IPR047146">
    <property type="entry name" value="Cyt_P450_E_CYP52_fungi"/>
</dbReference>
<name>A0A0F4YXE7_RASE3</name>
<dbReference type="InterPro" id="IPR002401">
    <property type="entry name" value="Cyt_P450_E_grp-I"/>
</dbReference>
<proteinExistence type="inferred from homology"/>
<keyword evidence="9" id="KW-1185">Reference proteome</keyword>
<dbReference type="Gene3D" id="1.10.630.10">
    <property type="entry name" value="Cytochrome P450"/>
    <property type="match status" value="1"/>
</dbReference>